<feature type="domain" description="Mub B2-like" evidence="3">
    <location>
        <begin position="648"/>
        <end position="741"/>
    </location>
</feature>
<protein>
    <recommendedName>
        <fullName evidence="6">MucBP domain protein</fullName>
    </recommendedName>
</protein>
<feature type="domain" description="Mucin binding" evidence="2">
    <location>
        <begin position="193"/>
        <end position="271"/>
    </location>
</feature>
<evidence type="ECO:0008006" key="6">
    <source>
        <dbReference type="Google" id="ProtNLM"/>
    </source>
</evidence>
<proteinExistence type="predicted"/>
<evidence type="ECO:0000313" key="5">
    <source>
        <dbReference type="Proteomes" id="UP000460112"/>
    </source>
</evidence>
<feature type="domain" description="Mub B2-like" evidence="3">
    <location>
        <begin position="291"/>
        <end position="382"/>
    </location>
</feature>
<dbReference type="RefSeq" id="WP_151494806.1">
    <property type="nucleotide sequence ID" value="NZ_WBOA01000002.1"/>
</dbReference>
<feature type="region of interest" description="Disordered" evidence="1">
    <location>
        <begin position="819"/>
        <end position="873"/>
    </location>
</feature>
<evidence type="ECO:0000256" key="1">
    <source>
        <dbReference type="SAM" id="MobiDB-lite"/>
    </source>
</evidence>
<organism evidence="4 5">
    <name type="scientific">Lactobacillus gasseri</name>
    <dbReference type="NCBI Taxonomy" id="1596"/>
    <lineage>
        <taxon>Bacteria</taxon>
        <taxon>Bacillati</taxon>
        <taxon>Bacillota</taxon>
        <taxon>Bacilli</taxon>
        <taxon>Lactobacillales</taxon>
        <taxon>Lactobacillaceae</taxon>
        <taxon>Lactobacillus</taxon>
    </lineage>
</organism>
<name>A0A833FGR3_LACGS</name>
<dbReference type="InterPro" id="IPR041495">
    <property type="entry name" value="Mub_B2"/>
</dbReference>
<evidence type="ECO:0000313" key="4">
    <source>
        <dbReference type="EMBL" id="KAB1950769.1"/>
    </source>
</evidence>
<comment type="caution">
    <text evidence="4">The sequence shown here is derived from an EMBL/GenBank/DDBJ whole genome shotgun (WGS) entry which is preliminary data.</text>
</comment>
<feature type="domain" description="Mub B2-like" evidence="3">
    <location>
        <begin position="467"/>
        <end position="560"/>
    </location>
</feature>
<dbReference type="Gene3D" id="3.10.20.470">
    <property type="match status" value="2"/>
</dbReference>
<dbReference type="Pfam" id="PF17966">
    <property type="entry name" value="Muc_B2"/>
    <property type="match status" value="4"/>
</dbReference>
<gene>
    <name evidence="4" type="ORF">F8244_07360</name>
</gene>
<accession>A0A833FGR3</accession>
<feature type="domain" description="Mucin binding" evidence="2">
    <location>
        <begin position="2"/>
        <end position="76"/>
    </location>
</feature>
<dbReference type="Proteomes" id="UP000460112">
    <property type="component" value="Unassembled WGS sequence"/>
</dbReference>
<reference evidence="4 5" key="1">
    <citation type="submission" date="2019-09" db="EMBL/GenBank/DDBJ databases">
        <title>Investigation of probiotic properties of different lactic acid bacteria.</title>
        <authorList>
            <person name="Jaomanjaka F."/>
            <person name="Blanc P."/>
        </authorList>
    </citation>
    <scope>NUCLEOTIDE SEQUENCE [LARGE SCALE GENOMIC DNA]</scope>
    <source>
        <strain evidence="4 5">BIO6369</strain>
    </source>
</reference>
<feature type="compositionally biased region" description="Basic and acidic residues" evidence="1">
    <location>
        <begin position="819"/>
        <end position="864"/>
    </location>
</feature>
<dbReference type="Pfam" id="PF17965">
    <property type="entry name" value="MucBP_2"/>
    <property type="match status" value="2"/>
</dbReference>
<dbReference type="AlphaFoldDB" id="A0A833FGR3"/>
<dbReference type="EMBL" id="WBOA01000002">
    <property type="protein sequence ID" value="KAB1950769.1"/>
    <property type="molecule type" value="Genomic_DNA"/>
</dbReference>
<evidence type="ECO:0000259" key="2">
    <source>
        <dbReference type="Pfam" id="PF17965"/>
    </source>
</evidence>
<feature type="domain" description="Mub B2-like" evidence="3">
    <location>
        <begin position="98"/>
        <end position="186"/>
    </location>
</feature>
<sequence>MSVVVKYIDLDNNSAELASSETLNGKVGERVNYHTAEEVQKLIAAGYVLVNNPFDLNNEVHFFNETSQEYKLTFKHAQEEVTAKNLKYDCQLGDVQLKGKQVVHYTGLEKNIADNIVEVTFNRKIIYDKVTKQKVSLSAWQPEKYYLPLIATPAVLDYTPDKTVIGGEAVTVQKPKHEYVVTYLPNKKNARRQKAEIKFIDVDNNNQELASSGELKGKPGKEISYSTTETLKELSDKGYEVINNDFDSKDQKPVFGNSRDYIQTFIIALRHKKQAVNSDHPSSEIDHRLYEKEVHRKITFSGLSGQKLDDIVQTAVLKRSLTMDMVTKKIIQGEYTSQWQSTETYPSVAVPVVAGYHTKTKEVVACPVVEEDLSEDIKYYANGYLIPVDANHNKLSEIDKKQLITNSINPTKAIFPKLELENIVLKPIKGVEIKDPGRDYEVPYLLVHKYIAVDEKHPREEVSPAYYRRIVTARVHYQGAGDQTPADAEQIVTWTRTVTYDEVSREVIDNGMYTTEWLADKDIFEATPTPVIKGFCADIGLIGEHPVTETDLMATVTYMPVGRMIPVDEHGNEIKNAMRSPYINDPYDPVRVLFTEEVPEVQGYALVNNTISVNDPFSDTKVTYTLKPRYIPVNSEYPYRPIKPTMYSVPVKETVKYQGADEQTPIARLQAARWTRTLTVDENTSELIDNGKYTTAWKVDKNRYAAVKTPIIDGYHADKNIIEAKEVKKADLDFTVIYKANGRIVPVDAKGNLLASVDQPSYVTDPEDATKVLPKQGVPRIMNYVPEQEVITVGDASEDTLVRYYTFNEWGELKAKKAAEQKQKDLKTKKPIENKDEQEKMEKVEERQLKSAEEEKKSEKKDTGFKSMFSWLK</sequence>
<evidence type="ECO:0000259" key="3">
    <source>
        <dbReference type="Pfam" id="PF17966"/>
    </source>
</evidence>
<dbReference type="Gene3D" id="2.60.40.4300">
    <property type="match status" value="4"/>
</dbReference>
<dbReference type="InterPro" id="IPR041558">
    <property type="entry name" value="MucBP_2"/>
</dbReference>